<feature type="compositionally biased region" description="Polar residues" evidence="1">
    <location>
        <begin position="631"/>
        <end position="640"/>
    </location>
</feature>
<dbReference type="PANTHER" id="PTHR31987:SF11">
    <property type="entry name" value="DUF2433 DOMAIN-CONTAINING PROTEIN"/>
    <property type="match status" value="1"/>
</dbReference>
<evidence type="ECO:0000259" key="3">
    <source>
        <dbReference type="Pfam" id="PF25061"/>
    </source>
</evidence>
<feature type="compositionally biased region" description="Polar residues" evidence="1">
    <location>
        <begin position="514"/>
        <end position="534"/>
    </location>
</feature>
<feature type="compositionally biased region" description="Polar residues" evidence="1">
    <location>
        <begin position="541"/>
        <end position="550"/>
    </location>
</feature>
<evidence type="ECO:0008006" key="6">
    <source>
        <dbReference type="Google" id="ProtNLM"/>
    </source>
</evidence>
<accession>A0AAN7SXT2</accession>
<dbReference type="InterPro" id="IPR056812">
    <property type="entry name" value="RRM_fung"/>
</dbReference>
<evidence type="ECO:0000313" key="4">
    <source>
        <dbReference type="EMBL" id="KAK5083879.1"/>
    </source>
</evidence>
<feature type="compositionally biased region" description="Polar residues" evidence="1">
    <location>
        <begin position="434"/>
        <end position="461"/>
    </location>
</feature>
<dbReference type="EMBL" id="JAVRRJ010000006">
    <property type="protein sequence ID" value="KAK5083879.1"/>
    <property type="molecule type" value="Genomic_DNA"/>
</dbReference>
<protein>
    <recommendedName>
        <fullName evidence="6">DUF2433 domain-containing protein</fullName>
    </recommendedName>
</protein>
<dbReference type="PANTHER" id="PTHR31987">
    <property type="entry name" value="GLUTAMINASE A-RELATED"/>
    <property type="match status" value="1"/>
</dbReference>
<dbReference type="SUPFAM" id="SSF56300">
    <property type="entry name" value="Metallo-dependent phosphatases"/>
    <property type="match status" value="1"/>
</dbReference>
<feature type="region of interest" description="Disordered" evidence="1">
    <location>
        <begin position="627"/>
        <end position="742"/>
    </location>
</feature>
<feature type="region of interest" description="Disordered" evidence="1">
    <location>
        <begin position="429"/>
        <end position="574"/>
    </location>
</feature>
<dbReference type="InterPro" id="IPR029052">
    <property type="entry name" value="Metallo-depent_PP-like"/>
</dbReference>
<dbReference type="Pfam" id="PF25061">
    <property type="entry name" value="RRM_fung"/>
    <property type="match status" value="1"/>
</dbReference>
<name>A0AAN7SXT2_9EURO</name>
<dbReference type="InterPro" id="IPR052743">
    <property type="entry name" value="Glutaminase_GtaA"/>
</dbReference>
<sequence>MIKTVLRPVNPPLTRGYSQPRPQYQLQGYMPNGIPGGGPAAQPLQPNNGRIIQNGPVRVLCIADVRGDLRSLNELAKTANANYILHTGDFGFYDDSSLERIAEKTLKHVAQYSPLISNSIKQQIANVPVGRPVKPSSSPTDLPLSQLPDLLANKFRLDVPVYTVWGACEDVRVLEKFRSGEYKIENLHIIDEVNSRLLDIGGVKLRLLGLGGAVVIHKLFDNGEGKTYIAGGQGTMWTTLLQIGALIDTASRVYDPSETRIFLTHASPARDGILNQLSVTLKADFSISAGLHFRYGSSYNEFSVNPSLDHYRGKLAASKASFNDVWETVKMDVEQAISTNESHKSLLNSALEIVEKMPSVANGGNPFGGPVGGVAGAGQVDESAFKNMWNFNLADAAFGYLVLEVDGGRIGTEMRAQGFNFAHRGAKPMAAQPIPQQTSNAPAAATGTSASVPTGPAQTRTPAFQPPSQPFPQQNPPAPQSRAQAPPARPASTTQQSQAPAKAPTSNSPAPPSTQNKPLTPQPSSSNVPTTSSLAPKPGTPSGTNGTVSAKLSDGEAGRPKPATPPVDRAPTTSLYVMFADSEQQARDCIAEQDRPKIKTVAKLGNKYNNFTISFETHEIAEEALKRASEQSRSVKNAQGKNPRIEWFRERSGPFHQRDSSGSNVPSRGGSASAGPATRGGYTSGGASDSEGGRGRGGFSRGRGRGDRGRGRGMAAGRGSFQAKGDDSKPANAKPQPVKDSS</sequence>
<dbReference type="Proteomes" id="UP001309876">
    <property type="component" value="Unassembled WGS sequence"/>
</dbReference>
<keyword evidence="5" id="KW-1185">Reference proteome</keyword>
<feature type="compositionally biased region" description="Basic and acidic residues" evidence="1">
    <location>
        <begin position="643"/>
        <end position="659"/>
    </location>
</feature>
<feature type="domain" description="RNA-binding" evidence="3">
    <location>
        <begin position="569"/>
        <end position="652"/>
    </location>
</feature>
<organism evidence="4 5">
    <name type="scientific">Lithohypha guttulata</name>
    <dbReference type="NCBI Taxonomy" id="1690604"/>
    <lineage>
        <taxon>Eukaryota</taxon>
        <taxon>Fungi</taxon>
        <taxon>Dikarya</taxon>
        <taxon>Ascomycota</taxon>
        <taxon>Pezizomycotina</taxon>
        <taxon>Eurotiomycetes</taxon>
        <taxon>Chaetothyriomycetidae</taxon>
        <taxon>Chaetothyriales</taxon>
        <taxon>Trichomeriaceae</taxon>
        <taxon>Lithohypha</taxon>
    </lineage>
</organism>
<dbReference type="Pfam" id="PF10360">
    <property type="entry name" value="DUF2433"/>
    <property type="match status" value="1"/>
</dbReference>
<proteinExistence type="predicted"/>
<feature type="domain" description="DUF2433" evidence="2">
    <location>
        <begin position="295"/>
        <end position="424"/>
    </location>
</feature>
<reference evidence="4 5" key="1">
    <citation type="submission" date="2023-08" db="EMBL/GenBank/DDBJ databases">
        <title>Black Yeasts Isolated from many extreme environments.</title>
        <authorList>
            <person name="Coleine C."/>
            <person name="Stajich J.E."/>
            <person name="Selbmann L."/>
        </authorList>
    </citation>
    <scope>NUCLEOTIDE SEQUENCE [LARGE SCALE GENOMIC DNA]</scope>
    <source>
        <strain evidence="4 5">CCFEE 5910</strain>
    </source>
</reference>
<feature type="compositionally biased region" description="Low complexity" evidence="1">
    <location>
        <begin position="480"/>
        <end position="508"/>
    </location>
</feature>
<dbReference type="AlphaFoldDB" id="A0AAN7SXT2"/>
<evidence type="ECO:0000259" key="2">
    <source>
        <dbReference type="Pfam" id="PF10360"/>
    </source>
</evidence>
<comment type="caution">
    <text evidence="4">The sequence shown here is derived from an EMBL/GenBank/DDBJ whole genome shotgun (WGS) entry which is preliminary data.</text>
</comment>
<gene>
    <name evidence="4" type="ORF">LTR05_006386</name>
</gene>
<evidence type="ECO:0000256" key="1">
    <source>
        <dbReference type="SAM" id="MobiDB-lite"/>
    </source>
</evidence>
<dbReference type="InterPro" id="IPR018829">
    <property type="entry name" value="DUF2433"/>
</dbReference>
<evidence type="ECO:0000313" key="5">
    <source>
        <dbReference type="Proteomes" id="UP001309876"/>
    </source>
</evidence>
<feature type="compositionally biased region" description="Pro residues" evidence="1">
    <location>
        <begin position="464"/>
        <end position="479"/>
    </location>
</feature>